<accession>A0A8S5R1N0</accession>
<dbReference type="Pfam" id="PF00589">
    <property type="entry name" value="Phage_integrase"/>
    <property type="match status" value="1"/>
</dbReference>
<dbReference type="EMBL" id="BK015791">
    <property type="protein sequence ID" value="DAE25003.1"/>
    <property type="molecule type" value="Genomic_DNA"/>
</dbReference>
<dbReference type="GO" id="GO:0006310">
    <property type="term" value="P:DNA recombination"/>
    <property type="evidence" value="ECO:0007669"/>
    <property type="project" value="UniProtKB-KW"/>
</dbReference>
<keyword evidence="6" id="KW-0233">DNA recombination</keyword>
<name>A0A8S5R1N0_9CAUD</name>
<keyword evidence="3" id="KW-0808">Transferase</keyword>
<dbReference type="GO" id="GO:0015074">
    <property type="term" value="P:DNA integration"/>
    <property type="evidence" value="ECO:0007669"/>
    <property type="project" value="InterPro"/>
</dbReference>
<dbReference type="InterPro" id="IPR013762">
    <property type="entry name" value="Integrase-like_cat_sf"/>
</dbReference>
<dbReference type="InterPro" id="IPR050090">
    <property type="entry name" value="Tyrosine_recombinase_XerCD"/>
</dbReference>
<dbReference type="PANTHER" id="PTHR30349:SF89">
    <property type="entry name" value="INTEGRASE_RECOMBINASE"/>
    <property type="match status" value="1"/>
</dbReference>
<keyword evidence="7" id="KW-0229">DNA integration</keyword>
<evidence type="ECO:0000256" key="4">
    <source>
        <dbReference type="ARBA" id="ARBA00022801"/>
    </source>
</evidence>
<protein>
    <recommendedName>
        <fullName evidence="2">Integrase</fullName>
    </recommendedName>
</protein>
<dbReference type="SUPFAM" id="SSF56349">
    <property type="entry name" value="DNA breaking-rejoining enzymes"/>
    <property type="match status" value="1"/>
</dbReference>
<sequence length="286" mass="33608">MNRQFLVDRVDDFITFETENEKAKNTLIHYRQVVELFVNSFEVDDICKLDVIGFKRKLEEEYAPASVKNCITIVNRFIKYCELVEQGLDPEDLLRTHHSKMTLKNIKIQQAASLDDVIEPVDFKRMCRMAKQCNRMDIYLIMKIFAYTGIRVSELKYFTVENVKKNYITVKNKGKIRDVILRNDLKRELLKYCRDQKIDSGPIFSLSYKQIYYQLKKVAGKCRGINLDKIHPHAFRHMFAINYLDSGGQVTDLMDILGHNSIQTTTLYTRTTNKAKKGMLENMKYK</sequence>
<dbReference type="GO" id="GO:0075713">
    <property type="term" value="P:establishment of integrated proviral latency"/>
    <property type="evidence" value="ECO:0007669"/>
    <property type="project" value="UniProtKB-KW"/>
</dbReference>
<organism evidence="9">
    <name type="scientific">Myoviridae sp. ct78050</name>
    <dbReference type="NCBI Taxonomy" id="2826617"/>
    <lineage>
        <taxon>Viruses</taxon>
        <taxon>Duplodnaviria</taxon>
        <taxon>Heunggongvirae</taxon>
        <taxon>Uroviricota</taxon>
        <taxon>Caudoviricetes</taxon>
    </lineage>
</organism>
<proteinExistence type="inferred from homology"/>
<evidence type="ECO:0000256" key="2">
    <source>
        <dbReference type="ARBA" id="ARBA00016082"/>
    </source>
</evidence>
<dbReference type="InterPro" id="IPR002104">
    <property type="entry name" value="Integrase_catalytic"/>
</dbReference>
<keyword evidence="5" id="KW-0238">DNA-binding</keyword>
<dbReference type="PANTHER" id="PTHR30349">
    <property type="entry name" value="PHAGE INTEGRASE-RELATED"/>
    <property type="match status" value="1"/>
</dbReference>
<evidence type="ECO:0000256" key="3">
    <source>
        <dbReference type="ARBA" id="ARBA00022679"/>
    </source>
</evidence>
<dbReference type="InterPro" id="IPR010998">
    <property type="entry name" value="Integrase_recombinase_N"/>
</dbReference>
<evidence type="ECO:0000256" key="1">
    <source>
        <dbReference type="ARBA" id="ARBA00008857"/>
    </source>
</evidence>
<reference evidence="9" key="1">
    <citation type="journal article" date="2021" name="Proc. Natl. Acad. Sci. U.S.A.">
        <title>A Catalog of Tens of Thousands of Viruses from Human Metagenomes Reveals Hidden Associations with Chronic Diseases.</title>
        <authorList>
            <person name="Tisza M.J."/>
            <person name="Buck C.B."/>
        </authorList>
    </citation>
    <scope>NUCLEOTIDE SEQUENCE</scope>
    <source>
        <strain evidence="9">Ct78050</strain>
    </source>
</reference>
<dbReference type="GO" id="GO:0003677">
    <property type="term" value="F:DNA binding"/>
    <property type="evidence" value="ECO:0007669"/>
    <property type="project" value="UniProtKB-KW"/>
</dbReference>
<comment type="similarity">
    <text evidence="1">Belongs to the 'phage' integrase family.</text>
</comment>
<dbReference type="Gene3D" id="1.10.443.10">
    <property type="entry name" value="Intergrase catalytic core"/>
    <property type="match status" value="1"/>
</dbReference>
<evidence type="ECO:0000256" key="5">
    <source>
        <dbReference type="ARBA" id="ARBA00023125"/>
    </source>
</evidence>
<evidence type="ECO:0000313" key="9">
    <source>
        <dbReference type="EMBL" id="DAE25003.1"/>
    </source>
</evidence>
<dbReference type="PROSITE" id="PS51898">
    <property type="entry name" value="TYR_RECOMBINASE"/>
    <property type="match status" value="1"/>
</dbReference>
<dbReference type="GO" id="GO:0016740">
    <property type="term" value="F:transferase activity"/>
    <property type="evidence" value="ECO:0007669"/>
    <property type="project" value="UniProtKB-KW"/>
</dbReference>
<dbReference type="InterPro" id="IPR011010">
    <property type="entry name" value="DNA_brk_join_enz"/>
</dbReference>
<evidence type="ECO:0000259" key="8">
    <source>
        <dbReference type="PROSITE" id="PS51898"/>
    </source>
</evidence>
<evidence type="ECO:0000256" key="7">
    <source>
        <dbReference type="ARBA" id="ARBA00023195"/>
    </source>
</evidence>
<dbReference type="GO" id="GO:0044826">
    <property type="term" value="P:viral genome integration into host DNA"/>
    <property type="evidence" value="ECO:0007669"/>
    <property type="project" value="UniProtKB-KW"/>
</dbReference>
<keyword evidence="7" id="KW-1179">Viral genome integration</keyword>
<keyword evidence="4" id="KW-0378">Hydrolase</keyword>
<dbReference type="GO" id="GO:0016787">
    <property type="term" value="F:hydrolase activity"/>
    <property type="evidence" value="ECO:0007669"/>
    <property type="project" value="UniProtKB-KW"/>
</dbReference>
<evidence type="ECO:0000256" key="6">
    <source>
        <dbReference type="ARBA" id="ARBA00023172"/>
    </source>
</evidence>
<dbReference type="Gene3D" id="1.10.150.130">
    <property type="match status" value="1"/>
</dbReference>
<feature type="domain" description="Tyr recombinase" evidence="8">
    <location>
        <begin position="113"/>
        <end position="281"/>
    </location>
</feature>
<keyword evidence="7" id="KW-1160">Virus entry into host cell</keyword>